<proteinExistence type="predicted"/>
<dbReference type="AlphaFoldDB" id="A0A7M1B9J5"/>
<dbReference type="Pfam" id="PF00990">
    <property type="entry name" value="GGDEF"/>
    <property type="match status" value="1"/>
</dbReference>
<dbReference type="Pfam" id="PF00563">
    <property type="entry name" value="EAL"/>
    <property type="match status" value="1"/>
</dbReference>
<evidence type="ECO:0000313" key="6">
    <source>
        <dbReference type="EMBL" id="QOP45488.1"/>
    </source>
</evidence>
<dbReference type="PROSITE" id="PS50887">
    <property type="entry name" value="GGDEF"/>
    <property type="match status" value="1"/>
</dbReference>
<dbReference type="PANTHER" id="PTHR44757">
    <property type="entry name" value="DIGUANYLATE CYCLASE DGCP"/>
    <property type="match status" value="1"/>
</dbReference>
<dbReference type="InterPro" id="IPR029787">
    <property type="entry name" value="Nucleotide_cyclase"/>
</dbReference>
<comment type="catalytic activity">
    <reaction evidence="1">
        <text>3',3'-c-di-GMP + H2O = 5'-phosphoguanylyl(3'-&gt;5')guanosine + H(+)</text>
        <dbReference type="Rhea" id="RHEA:24902"/>
        <dbReference type="ChEBI" id="CHEBI:15377"/>
        <dbReference type="ChEBI" id="CHEBI:15378"/>
        <dbReference type="ChEBI" id="CHEBI:58754"/>
        <dbReference type="ChEBI" id="CHEBI:58805"/>
        <dbReference type="EC" id="3.1.4.52"/>
    </reaction>
    <physiologicalReaction direction="left-to-right" evidence="1">
        <dbReference type="Rhea" id="RHEA:24903"/>
    </physiologicalReaction>
</comment>
<dbReference type="InterPro" id="IPR052155">
    <property type="entry name" value="Biofilm_reg_signaling"/>
</dbReference>
<feature type="coiled-coil region" evidence="2">
    <location>
        <begin position="315"/>
        <end position="342"/>
    </location>
</feature>
<accession>A0A7M1B9J5</accession>
<feature type="transmembrane region" description="Helical" evidence="3">
    <location>
        <begin position="291"/>
        <end position="310"/>
    </location>
</feature>
<dbReference type="Gene3D" id="3.30.70.270">
    <property type="match status" value="1"/>
</dbReference>
<evidence type="ECO:0000256" key="3">
    <source>
        <dbReference type="SAM" id="Phobius"/>
    </source>
</evidence>
<dbReference type="SUPFAM" id="SSF55073">
    <property type="entry name" value="Nucleotide cyclase"/>
    <property type="match status" value="1"/>
</dbReference>
<dbReference type="InterPro" id="IPR001633">
    <property type="entry name" value="EAL_dom"/>
</dbReference>
<keyword evidence="3" id="KW-0812">Transmembrane</keyword>
<dbReference type="InterPro" id="IPR029150">
    <property type="entry name" value="dCache_3"/>
</dbReference>
<dbReference type="EMBL" id="CP041406">
    <property type="protein sequence ID" value="QOP45488.1"/>
    <property type="molecule type" value="Genomic_DNA"/>
</dbReference>
<dbReference type="InterPro" id="IPR029151">
    <property type="entry name" value="Sensor-like_sf"/>
</dbReference>
<gene>
    <name evidence="6" type="ORF">FM071_04005</name>
</gene>
<evidence type="ECO:0000256" key="2">
    <source>
        <dbReference type="SAM" id="Coils"/>
    </source>
</evidence>
<dbReference type="CDD" id="cd01949">
    <property type="entry name" value="GGDEF"/>
    <property type="match status" value="1"/>
</dbReference>
<name>A0A7M1B9J5_9BACT</name>
<dbReference type="CDD" id="cd01948">
    <property type="entry name" value="EAL"/>
    <property type="match status" value="1"/>
</dbReference>
<feature type="domain" description="EAL" evidence="4">
    <location>
        <begin position="518"/>
        <end position="772"/>
    </location>
</feature>
<dbReference type="InterPro" id="IPR043128">
    <property type="entry name" value="Rev_trsase/Diguanyl_cyclase"/>
</dbReference>
<dbReference type="SUPFAM" id="SSF103190">
    <property type="entry name" value="Sensory domain-like"/>
    <property type="match status" value="1"/>
</dbReference>
<keyword evidence="3" id="KW-0472">Membrane</keyword>
<dbReference type="SUPFAM" id="SSF141868">
    <property type="entry name" value="EAL domain-like"/>
    <property type="match status" value="1"/>
</dbReference>
<dbReference type="KEGG" id="spal:FM071_04005"/>
<evidence type="ECO:0000313" key="7">
    <source>
        <dbReference type="Proteomes" id="UP000593580"/>
    </source>
</evidence>
<evidence type="ECO:0000256" key="1">
    <source>
        <dbReference type="ARBA" id="ARBA00051114"/>
    </source>
</evidence>
<evidence type="ECO:0000259" key="4">
    <source>
        <dbReference type="PROSITE" id="PS50883"/>
    </source>
</evidence>
<dbReference type="GO" id="GO:0071111">
    <property type="term" value="F:cyclic-guanylate-specific phosphodiesterase activity"/>
    <property type="evidence" value="ECO:0007669"/>
    <property type="project" value="UniProtKB-EC"/>
</dbReference>
<dbReference type="SMART" id="SM00052">
    <property type="entry name" value="EAL"/>
    <property type="match status" value="1"/>
</dbReference>
<keyword evidence="3" id="KW-1133">Transmembrane helix</keyword>
<dbReference type="Proteomes" id="UP000593580">
    <property type="component" value="Chromosome"/>
</dbReference>
<reference evidence="6 7" key="1">
    <citation type="submission" date="2019-07" db="EMBL/GenBank/DDBJ databases">
        <title>Sulfurimonas paralvinellae sp. nov., a novel mesophilic, hydrogen- and sulfur-oxidizing chemolithoautotroph within the Epsilonproteo- bacteria isolated from a deep-sea hydrothermal vent polychaete nest, reclassification of Thiomicrospira denitrificans as Sulfurimonas denitrificans comb. nov. and emended description of the genus Sulfurimonas.</title>
        <authorList>
            <person name="Wang S."/>
            <person name="Jiang L."/>
            <person name="Shao Z."/>
        </authorList>
    </citation>
    <scope>NUCLEOTIDE SEQUENCE [LARGE SCALE GENOMIC DNA]</scope>
    <source>
        <strain evidence="6 7">GO25</strain>
    </source>
</reference>
<protein>
    <submittedName>
        <fullName evidence="6">EAL domain-containing protein</fullName>
    </submittedName>
</protein>
<dbReference type="Gene3D" id="3.20.20.450">
    <property type="entry name" value="EAL domain"/>
    <property type="match status" value="1"/>
</dbReference>
<dbReference type="NCBIfam" id="TIGR00254">
    <property type="entry name" value="GGDEF"/>
    <property type="match status" value="1"/>
</dbReference>
<organism evidence="6 7">
    <name type="scientific">Sulfurimonas paralvinellae</name>
    <dbReference type="NCBI Taxonomy" id="317658"/>
    <lineage>
        <taxon>Bacteria</taxon>
        <taxon>Pseudomonadati</taxon>
        <taxon>Campylobacterota</taxon>
        <taxon>Epsilonproteobacteria</taxon>
        <taxon>Campylobacterales</taxon>
        <taxon>Sulfurimonadaceae</taxon>
        <taxon>Sulfurimonas</taxon>
    </lineage>
</organism>
<keyword evidence="7" id="KW-1185">Reference proteome</keyword>
<dbReference type="GO" id="GO:0071732">
    <property type="term" value="P:cellular response to nitric oxide"/>
    <property type="evidence" value="ECO:0007669"/>
    <property type="project" value="UniProtKB-ARBA"/>
</dbReference>
<dbReference type="Pfam" id="PF14827">
    <property type="entry name" value="dCache_3"/>
    <property type="match status" value="1"/>
</dbReference>
<dbReference type="RefSeq" id="WP_193111732.1">
    <property type="nucleotide sequence ID" value="NZ_CP041406.1"/>
</dbReference>
<dbReference type="SMART" id="SM00267">
    <property type="entry name" value="GGDEF"/>
    <property type="match status" value="1"/>
</dbReference>
<sequence length="772" mass="89011">MGRGFKVFVTGITLIAVIVGFSYIYTMQRVDSMTVKKYLDISQEMRSELELLIQEKSEAVLLVGLTLSHDKTVNTLLRSKKYNKLQLDNLSRLLQKYTSLKNVWFQIIDKHGTSVYRSWTSKHGDNLTDFRLDVAKMIRLPKVMSTISVGKFDMTFKSMVPVYDKYDRFIGIIETLAKFDSLVSKLKIKGYETLIIVDKHYRDQLTESISNVFVDDYYIANPQDNDTLVKAFQNHLIDLNSDTYQIDKQDGYLYTVLKIDGIDNRPMAYFVISKPLSEIDMSAIYETRDNIIKTLVLISIFLLVLIYIIYSVNYKKFIQQQNELLEETVEEKTEELQKQSKKMQYLAHHDSLTALPNKNLFLDRLKQAIKHAKRQHNSLGVLFLDLDRFKEINDTYGHDVGDELLRRISQRLQEIVRDDDTVARIGGDEFTVILPNTDQVNVVKVVEKIFEDMKRPFILSGVDIHATFSVGISIYKQDGETPDILLRNADTAMYKAKDSGKNTYQFYNQQMTELVRKRLQLDTDIRNGLKNGEFEAYYQPKIDATTLRVAGLEALIRWNHPTKGLLYPVEFIPFAEEIGLITEIDQYMLTHCVNQLVEWEAAGYHTGKLSINVSTKKLESDNFRSELYRLIEKSRVNTDLLELEILESQIMRDPEHSIDILRSVRSLGISISIDDFGTGYSSLSYLKKLPVSKLKIDRSFIIDVPEDEDDVAIVRTIISLAKNLKLEIIAEGVETEGQVEFLVQEGCRNIQGYYYSKALTKTECEAFMKKHG</sequence>
<dbReference type="FunFam" id="3.30.70.270:FF:000001">
    <property type="entry name" value="Diguanylate cyclase domain protein"/>
    <property type="match status" value="1"/>
</dbReference>
<dbReference type="InterPro" id="IPR000160">
    <property type="entry name" value="GGDEF_dom"/>
</dbReference>
<keyword evidence="2" id="KW-0175">Coiled coil</keyword>
<dbReference type="PROSITE" id="PS50883">
    <property type="entry name" value="EAL"/>
    <property type="match status" value="1"/>
</dbReference>
<dbReference type="PANTHER" id="PTHR44757:SF2">
    <property type="entry name" value="BIOFILM ARCHITECTURE MAINTENANCE PROTEIN MBAA"/>
    <property type="match status" value="1"/>
</dbReference>
<dbReference type="InterPro" id="IPR035919">
    <property type="entry name" value="EAL_sf"/>
</dbReference>
<evidence type="ECO:0000259" key="5">
    <source>
        <dbReference type="PROSITE" id="PS50887"/>
    </source>
</evidence>
<feature type="domain" description="GGDEF" evidence="5">
    <location>
        <begin position="377"/>
        <end position="509"/>
    </location>
</feature>
<feature type="transmembrane region" description="Helical" evidence="3">
    <location>
        <begin position="6"/>
        <end position="26"/>
    </location>
</feature>
<dbReference type="FunFam" id="3.20.20.450:FF:000001">
    <property type="entry name" value="Cyclic di-GMP phosphodiesterase yahA"/>
    <property type="match status" value="1"/>
</dbReference>